<dbReference type="Gene3D" id="1.10.287.1060">
    <property type="entry name" value="ESAT-6-like"/>
    <property type="match status" value="1"/>
</dbReference>
<feature type="region of interest" description="Disordered" evidence="1">
    <location>
        <begin position="287"/>
        <end position="328"/>
    </location>
</feature>
<dbReference type="InterPro" id="IPR036689">
    <property type="entry name" value="ESAT-6-like_sf"/>
</dbReference>
<accession>A0A1H3ANY6</accession>
<evidence type="ECO:0000256" key="1">
    <source>
        <dbReference type="SAM" id="MobiDB-lite"/>
    </source>
</evidence>
<proteinExistence type="predicted"/>
<dbReference type="OrthoDB" id="4763957at2"/>
<evidence type="ECO:0008006" key="4">
    <source>
        <dbReference type="Google" id="ProtNLM"/>
    </source>
</evidence>
<keyword evidence="3" id="KW-1185">Reference proteome</keyword>
<dbReference type="RefSeq" id="WP_091288818.1">
    <property type="nucleotide sequence ID" value="NZ_FNON01000002.1"/>
</dbReference>
<organism evidence="2 3">
    <name type="scientific">Amycolatopsis xylanica</name>
    <dbReference type="NCBI Taxonomy" id="589385"/>
    <lineage>
        <taxon>Bacteria</taxon>
        <taxon>Bacillati</taxon>
        <taxon>Actinomycetota</taxon>
        <taxon>Actinomycetes</taxon>
        <taxon>Pseudonocardiales</taxon>
        <taxon>Pseudonocardiaceae</taxon>
        <taxon>Amycolatopsis</taxon>
    </lineage>
</organism>
<dbReference type="AlphaFoldDB" id="A0A1H3ANY6"/>
<sequence length="328" mass="35804">MAENDLITKAKAETDAEKKPIGNALEGSGILQDFAGGGEKLAQGDWTEGLLDLAAGALDIKDFIKDPFESLLSMGFGWLIEHVDFLKEPLNWVTGDQDALDLEIQKWKQISGHLQETGEELASAVNKNCGQWRGPAADLYREFAQKQANACRDLSDHAKQVGDIVDICKTILNVVRTLIRDMISDALAKLVMILAKYPPPAYPVGLSAEGIPFLVGEGTKIAGEAAKAQRVLVRAGQKLADMVGNLPRFLKNLPLGHVFRDVLSDMPKNIGMEVGKEVGKQLGKIAFGKEPVGRESHEKRQQDRDKTKIEDPDPLFDQPGTKRISGSI</sequence>
<gene>
    <name evidence="2" type="ORF">SAMN05421504_1021002</name>
</gene>
<dbReference type="STRING" id="589385.SAMN05421504_1021002"/>
<evidence type="ECO:0000313" key="2">
    <source>
        <dbReference type="EMBL" id="SDX31402.1"/>
    </source>
</evidence>
<feature type="compositionally biased region" description="Basic and acidic residues" evidence="1">
    <location>
        <begin position="291"/>
        <end position="311"/>
    </location>
</feature>
<evidence type="ECO:0000313" key="3">
    <source>
        <dbReference type="Proteomes" id="UP000199515"/>
    </source>
</evidence>
<dbReference type="SUPFAM" id="SSF140453">
    <property type="entry name" value="EsxAB dimer-like"/>
    <property type="match status" value="1"/>
</dbReference>
<protein>
    <recommendedName>
        <fullName evidence="4">Proteins of 100 residues with WXG</fullName>
    </recommendedName>
</protein>
<reference evidence="2 3" key="1">
    <citation type="submission" date="2016-10" db="EMBL/GenBank/DDBJ databases">
        <authorList>
            <person name="de Groot N.N."/>
        </authorList>
    </citation>
    <scope>NUCLEOTIDE SEQUENCE [LARGE SCALE GENOMIC DNA]</scope>
    <source>
        <strain evidence="2 3">CPCC 202699</strain>
    </source>
</reference>
<name>A0A1H3ANY6_9PSEU</name>
<dbReference type="EMBL" id="FNON01000002">
    <property type="protein sequence ID" value="SDX31402.1"/>
    <property type="molecule type" value="Genomic_DNA"/>
</dbReference>
<dbReference type="Proteomes" id="UP000199515">
    <property type="component" value="Unassembled WGS sequence"/>
</dbReference>